<evidence type="ECO:0000313" key="2">
    <source>
        <dbReference type="EMBL" id="KAF3034662.1"/>
    </source>
</evidence>
<dbReference type="EMBL" id="SWKV01000065">
    <property type="protein sequence ID" value="KAF3034662.1"/>
    <property type="molecule type" value="Genomic_DNA"/>
</dbReference>
<name>A0A9P5BY57_9PLEO</name>
<evidence type="ECO:0000256" key="1">
    <source>
        <dbReference type="SAM" id="SignalP"/>
    </source>
</evidence>
<keyword evidence="1" id="KW-0732">Signal</keyword>
<evidence type="ECO:0008006" key="4">
    <source>
        <dbReference type="Google" id="ProtNLM"/>
    </source>
</evidence>
<sequence length="159" mass="17498">MRFTTALTLASTAGLSLMPTAMADWWGVEKRCFATGCTGRGDWNTDFGATSILWRDGCQTRPGVPYMEWLCVDWKNARLSFKFEGQGQRCMRETYSETESCGLLTCSWLLYEERPCAWRMAAPQGIAGNSTAAEGTDRSSIESAIAEATPTVQARALIA</sequence>
<evidence type="ECO:0000313" key="3">
    <source>
        <dbReference type="Proteomes" id="UP000758155"/>
    </source>
</evidence>
<gene>
    <name evidence="2" type="ORF">E8E12_002013</name>
</gene>
<dbReference type="Proteomes" id="UP000758155">
    <property type="component" value="Unassembled WGS sequence"/>
</dbReference>
<feature type="signal peptide" evidence="1">
    <location>
        <begin position="1"/>
        <end position="23"/>
    </location>
</feature>
<accession>A0A9P5BY57</accession>
<comment type="caution">
    <text evidence="2">The sequence shown here is derived from an EMBL/GenBank/DDBJ whole genome shotgun (WGS) entry which is preliminary data.</text>
</comment>
<proteinExistence type="predicted"/>
<feature type="chain" id="PRO_5040315964" description="Secreted protein" evidence="1">
    <location>
        <begin position="24"/>
        <end position="159"/>
    </location>
</feature>
<dbReference type="AlphaFoldDB" id="A0A9P5BY57"/>
<protein>
    <recommendedName>
        <fullName evidence="4">Secreted protein</fullName>
    </recommendedName>
</protein>
<organism evidence="2 3">
    <name type="scientific">Didymella heteroderae</name>
    <dbReference type="NCBI Taxonomy" id="1769908"/>
    <lineage>
        <taxon>Eukaryota</taxon>
        <taxon>Fungi</taxon>
        <taxon>Dikarya</taxon>
        <taxon>Ascomycota</taxon>
        <taxon>Pezizomycotina</taxon>
        <taxon>Dothideomycetes</taxon>
        <taxon>Pleosporomycetidae</taxon>
        <taxon>Pleosporales</taxon>
        <taxon>Pleosporineae</taxon>
        <taxon>Didymellaceae</taxon>
        <taxon>Didymella</taxon>
    </lineage>
</organism>
<reference evidence="2" key="1">
    <citation type="submission" date="2019-04" db="EMBL/GenBank/DDBJ databases">
        <title>Sequencing of skin fungus with MAO and IRED activity.</title>
        <authorList>
            <person name="Marsaioli A.J."/>
            <person name="Bonatto J.M.C."/>
            <person name="Reis Junior O."/>
        </authorList>
    </citation>
    <scope>NUCLEOTIDE SEQUENCE</scope>
    <source>
        <strain evidence="2">28M1</strain>
    </source>
</reference>
<keyword evidence="3" id="KW-1185">Reference proteome</keyword>